<dbReference type="CDD" id="cd09113">
    <property type="entry name" value="PLDc_ymdC_like_2"/>
    <property type="match status" value="1"/>
</dbReference>
<dbReference type="CDD" id="cd09111">
    <property type="entry name" value="PLDc_ymdC_like_1"/>
    <property type="match status" value="1"/>
</dbReference>
<dbReference type="PANTHER" id="PTHR21248:SF12">
    <property type="entry name" value="CARDIOLIPIN SYNTHASE C"/>
    <property type="match status" value="1"/>
</dbReference>
<dbReference type="SMART" id="SM00155">
    <property type="entry name" value="PLDc"/>
    <property type="match status" value="2"/>
</dbReference>
<dbReference type="EMBL" id="LZYB01000007">
    <property type="protein sequence ID" value="OBV10191.1"/>
    <property type="molecule type" value="Genomic_DNA"/>
</dbReference>
<feature type="region of interest" description="Disordered" evidence="6">
    <location>
        <begin position="403"/>
        <end position="423"/>
    </location>
</feature>
<evidence type="ECO:0000313" key="9">
    <source>
        <dbReference type="EMBL" id="OBV10191.1"/>
    </source>
</evidence>
<evidence type="ECO:0000313" key="10">
    <source>
        <dbReference type="Proteomes" id="UP000092484"/>
    </source>
</evidence>
<feature type="domain" description="PLD phosphodiesterase" evidence="8">
    <location>
        <begin position="420"/>
        <end position="447"/>
    </location>
</feature>
<accession>A0A1A7BEL1</accession>
<gene>
    <name evidence="9" type="ORF">I603_2509</name>
</gene>
<protein>
    <recommendedName>
        <fullName evidence="3">Phospholipase D</fullName>
    </recommendedName>
    <alternativeName>
        <fullName evidence="5">Choline phosphatase</fullName>
    </alternativeName>
</protein>
<keyword evidence="7" id="KW-0812">Transmembrane</keyword>
<dbReference type="Proteomes" id="UP000092484">
    <property type="component" value="Unassembled WGS sequence"/>
</dbReference>
<feature type="domain" description="PLD phosphodiesterase" evidence="8">
    <location>
        <begin position="181"/>
        <end position="208"/>
    </location>
</feature>
<evidence type="ECO:0000259" key="8">
    <source>
        <dbReference type="PROSITE" id="PS50035"/>
    </source>
</evidence>
<dbReference type="GO" id="GO:0032049">
    <property type="term" value="P:cardiolipin biosynthetic process"/>
    <property type="evidence" value="ECO:0007669"/>
    <property type="project" value="UniProtKB-ARBA"/>
</dbReference>
<comment type="subcellular location">
    <subcellularLocation>
        <location evidence="2">Secreted</location>
    </subcellularLocation>
</comment>
<name>A0A1A7BEL1_9SPHN</name>
<keyword evidence="4" id="KW-0964">Secreted</keyword>
<dbReference type="PANTHER" id="PTHR21248">
    <property type="entry name" value="CARDIOLIPIN SYNTHASE"/>
    <property type="match status" value="1"/>
</dbReference>
<dbReference type="GO" id="GO:0030572">
    <property type="term" value="F:phosphatidyltransferase activity"/>
    <property type="evidence" value="ECO:0007669"/>
    <property type="project" value="UniProtKB-ARBA"/>
</dbReference>
<keyword evidence="10" id="KW-1185">Reference proteome</keyword>
<dbReference type="InterPro" id="IPR025202">
    <property type="entry name" value="PLD-like_dom"/>
</dbReference>
<evidence type="ECO:0000256" key="4">
    <source>
        <dbReference type="ARBA" id="ARBA00022525"/>
    </source>
</evidence>
<dbReference type="STRING" id="1300349.I603_2509"/>
<evidence type="ECO:0000256" key="7">
    <source>
        <dbReference type="SAM" id="Phobius"/>
    </source>
</evidence>
<comment type="function">
    <text evidence="1">Could be a virulence factor.</text>
</comment>
<evidence type="ECO:0000256" key="1">
    <source>
        <dbReference type="ARBA" id="ARBA00003145"/>
    </source>
</evidence>
<dbReference type="RefSeq" id="WP_068865546.1">
    <property type="nucleotide sequence ID" value="NZ_LZYB01000007.1"/>
</dbReference>
<dbReference type="Gene3D" id="3.30.870.10">
    <property type="entry name" value="Endonuclease Chain A"/>
    <property type="match status" value="2"/>
</dbReference>
<evidence type="ECO:0000256" key="2">
    <source>
        <dbReference type="ARBA" id="ARBA00004613"/>
    </source>
</evidence>
<reference evidence="9 10" key="1">
    <citation type="submission" date="2016-06" db="EMBL/GenBank/DDBJ databases">
        <title>Genome sequence of Porphyrobacter dokdonensis DSW-74.</title>
        <authorList>
            <person name="Kim J.F."/>
            <person name="Song J.Y."/>
        </authorList>
    </citation>
    <scope>NUCLEOTIDE SEQUENCE [LARGE SCALE GENOMIC DNA]</scope>
    <source>
        <strain evidence="9 10">DSW-74</strain>
    </source>
</reference>
<organism evidence="9 10">
    <name type="scientific">Erythrobacter dokdonensis DSW-74</name>
    <dbReference type="NCBI Taxonomy" id="1300349"/>
    <lineage>
        <taxon>Bacteria</taxon>
        <taxon>Pseudomonadati</taxon>
        <taxon>Pseudomonadota</taxon>
        <taxon>Alphaproteobacteria</taxon>
        <taxon>Sphingomonadales</taxon>
        <taxon>Erythrobacteraceae</taxon>
        <taxon>Erythrobacter/Porphyrobacter group</taxon>
        <taxon>Erythrobacter</taxon>
    </lineage>
</organism>
<feature type="transmembrane region" description="Helical" evidence="7">
    <location>
        <begin position="21"/>
        <end position="39"/>
    </location>
</feature>
<dbReference type="GO" id="GO:0005576">
    <property type="term" value="C:extracellular region"/>
    <property type="evidence" value="ECO:0007669"/>
    <property type="project" value="UniProtKB-SubCell"/>
</dbReference>
<evidence type="ECO:0000256" key="6">
    <source>
        <dbReference type="SAM" id="MobiDB-lite"/>
    </source>
</evidence>
<keyword evidence="7" id="KW-1133">Transmembrane helix</keyword>
<dbReference type="Pfam" id="PF13091">
    <property type="entry name" value="PLDc_2"/>
    <property type="match status" value="2"/>
</dbReference>
<evidence type="ECO:0000256" key="5">
    <source>
        <dbReference type="ARBA" id="ARBA00029594"/>
    </source>
</evidence>
<dbReference type="PROSITE" id="PS50035">
    <property type="entry name" value="PLD"/>
    <property type="match status" value="2"/>
</dbReference>
<dbReference type="SUPFAM" id="SSF56024">
    <property type="entry name" value="Phospholipase D/nuclease"/>
    <property type="match status" value="2"/>
</dbReference>
<dbReference type="PATRIC" id="fig|1300349.4.peg.2499"/>
<dbReference type="AlphaFoldDB" id="A0A1A7BEL1"/>
<dbReference type="InterPro" id="IPR001736">
    <property type="entry name" value="PLipase_D/transphosphatidylase"/>
</dbReference>
<sequence length="527" mass="58413">MLRARTNEQEGQDRRAVFKTAMIWSLLGLAAYAVLRTVFRLPHRKSDSAPGQRPVPPSTLSRIFVHLAEDAERGSAIYPLLEGKSAFAARMMLIDLAEHAIDVQYYIWRDDLTGLLLLERLRAAAERGVRVRLLLDDNGVAGLDPILAELDAHPDIAVRLYNPFVIRRPRLLNYLFDFLRLNRRMHNKSITYDGALTITGGRNIGDEYFDTGDNPLFVDLDVIAAGQAARAVAGAFELYWNSRSAYRLGTVVPLAVGKAGALETALAEKRRSAQFHRFSEAMASDPITRDLVERRLTLEPARALLVCDAPDKTLGSVLSGDLLVGQLKELLDEVEHRLDLVSPYFVPGKQGVAEFLRLARRGAKVRVLTNSLEANDVALVHAGYRKYRRRLLKGGVELLELKAGSAPPSRGGQGPGIGSSGSSLHAKTFSADGRLIFIGSFNFDPRSVWLNTEMGLVIESEGLAGRMHTTMENQLADRAYRVSLDARGRMQWEDRETGEVFRSDPHSGIIKRAAIFALGLLPIEWLL</sequence>
<proteinExistence type="predicted"/>
<keyword evidence="7" id="KW-0472">Membrane</keyword>
<comment type="caution">
    <text evidence="9">The sequence shown here is derived from an EMBL/GenBank/DDBJ whole genome shotgun (WGS) entry which is preliminary data.</text>
</comment>
<evidence type="ECO:0000256" key="3">
    <source>
        <dbReference type="ARBA" id="ARBA00018392"/>
    </source>
</evidence>